<evidence type="ECO:0000313" key="9">
    <source>
        <dbReference type="Proteomes" id="UP000000270"/>
    </source>
</evidence>
<dbReference type="SUPFAM" id="SSF53706">
    <property type="entry name" value="Formate dehydrogenase/DMSO reductase, domains 1-3"/>
    <property type="match status" value="1"/>
</dbReference>
<dbReference type="SUPFAM" id="SSF50692">
    <property type="entry name" value="ADC-like"/>
    <property type="match status" value="1"/>
</dbReference>
<dbReference type="GO" id="GO:0030288">
    <property type="term" value="C:outer membrane-bounded periplasmic space"/>
    <property type="evidence" value="ECO:0007669"/>
    <property type="project" value="TreeGrafter"/>
</dbReference>
<proteinExistence type="inferred from homology"/>
<dbReference type="Pfam" id="PF01568">
    <property type="entry name" value="Molydop_binding"/>
    <property type="match status" value="1"/>
</dbReference>
<dbReference type="PANTHER" id="PTHR43742:SF10">
    <property type="entry name" value="TRIMETHYLAMINE-N-OXIDE REDUCTASE 2"/>
    <property type="match status" value="1"/>
</dbReference>
<dbReference type="Gene3D" id="3.40.228.10">
    <property type="entry name" value="Dimethylsulfoxide Reductase, domain 2"/>
    <property type="match status" value="1"/>
</dbReference>
<keyword evidence="9" id="KW-1185">Reference proteome</keyword>
<reference evidence="8 9" key="5">
    <citation type="journal article" date="2010" name="Appl. Environ. Microbiol.">
        <title>phrR-like gene praR of Azorhizobium caulinodans ORS571 is essential for symbiosis with Sesbania rostrata and is involved in expression of reb genes.</title>
        <authorList>
            <person name="Akiba N."/>
            <person name="Aono T."/>
            <person name="Toyazaki H."/>
            <person name="Sato S."/>
            <person name="Oyaizu H."/>
        </authorList>
    </citation>
    <scope>NUCLEOTIDE SEQUENCE [LARGE SCALE GENOMIC DNA]</scope>
    <source>
        <strain evidence="9">ATCC 43989 / DSM 5975 / JCM 20966 / LMG 6465 / NBRC 14845 / NCIMB 13405 / ORS 571</strain>
    </source>
</reference>
<dbReference type="eggNOG" id="COG0243">
    <property type="taxonomic scope" value="Bacteria"/>
</dbReference>
<reference evidence="8 9" key="3">
    <citation type="journal article" date="2008" name="BMC Genomics">
        <title>The genome of the versatile nitrogen fixer Azorhizobium caulinodans ORS571.</title>
        <authorList>
            <person name="Lee KB."/>
            <person name="Backer P.D."/>
            <person name="Aono T."/>
            <person name="Liu CT."/>
            <person name="Suzuki S."/>
            <person name="Suzuki T."/>
            <person name="Kaneko T."/>
            <person name="Yamada M."/>
            <person name="Tabata S."/>
            <person name="Kupfer D.M."/>
            <person name="Najar F.Z."/>
            <person name="Wiley G.B."/>
            <person name="Roe B."/>
            <person name="Binnewies T.T."/>
            <person name="Ussery D.W."/>
            <person name="D'Haeze W."/>
            <person name="Herder J.D."/>
            <person name="Gevers D."/>
            <person name="Vereecke D."/>
            <person name="Holsters M."/>
            <person name="Oyaizu H."/>
        </authorList>
    </citation>
    <scope>NUCLEOTIDE SEQUENCE [LARGE SCALE GENOMIC DNA]</scope>
    <source>
        <strain evidence="9">ATCC 43989 / DSM 5975 / JCM 20966 / LMG 6465 / NBRC 14845 / NCIMB 13405 / ORS 571</strain>
    </source>
</reference>
<keyword evidence="3" id="KW-0500">Molybdenum</keyword>
<keyword evidence="4" id="KW-0479">Metal-binding</keyword>
<feature type="domain" description="Molybdopterin oxidoreductase" evidence="6">
    <location>
        <begin position="54"/>
        <end position="513"/>
    </location>
</feature>
<evidence type="ECO:0000256" key="4">
    <source>
        <dbReference type="ARBA" id="ARBA00022723"/>
    </source>
</evidence>
<evidence type="ECO:0000256" key="1">
    <source>
        <dbReference type="ARBA" id="ARBA00001942"/>
    </source>
</evidence>
<comment type="cofactor">
    <cofactor evidence="1">
        <name>Mo-bis(molybdopterin guanine dinucleotide)</name>
        <dbReference type="ChEBI" id="CHEBI:60539"/>
    </cofactor>
</comment>
<dbReference type="GO" id="GO:0009055">
    <property type="term" value="F:electron transfer activity"/>
    <property type="evidence" value="ECO:0007669"/>
    <property type="project" value="TreeGrafter"/>
</dbReference>
<dbReference type="InterPro" id="IPR009010">
    <property type="entry name" value="Asp_de-COase-like_dom_sf"/>
</dbReference>
<dbReference type="KEGG" id="azc:AZC_3780"/>
<dbReference type="EMBL" id="AP009384">
    <property type="protein sequence ID" value="BAF89778.1"/>
    <property type="molecule type" value="Genomic_DNA"/>
</dbReference>
<accession>A8INR5</accession>
<dbReference type="GO" id="GO:0043546">
    <property type="term" value="F:molybdopterin cofactor binding"/>
    <property type="evidence" value="ECO:0007669"/>
    <property type="project" value="InterPro"/>
</dbReference>
<dbReference type="RefSeq" id="WP_012172303.1">
    <property type="nucleotide sequence ID" value="NC_009937.1"/>
</dbReference>
<comment type="similarity">
    <text evidence="2">Belongs to the prokaryotic molybdopterin-containing oxidoreductase family.</text>
</comment>
<dbReference type="InterPro" id="IPR050612">
    <property type="entry name" value="Prok_Mopterin_Oxidored"/>
</dbReference>
<dbReference type="GO" id="GO:0016491">
    <property type="term" value="F:oxidoreductase activity"/>
    <property type="evidence" value="ECO:0007669"/>
    <property type="project" value="UniProtKB-KW"/>
</dbReference>
<dbReference type="HOGENOM" id="CLU_000422_13_3_5"/>
<protein>
    <submittedName>
        <fullName evidence="8">Putative oxidoreductase</fullName>
    </submittedName>
</protein>
<feature type="domain" description="Molybdopterin dinucleotide-binding" evidence="7">
    <location>
        <begin position="630"/>
        <end position="746"/>
    </location>
</feature>
<organism evidence="8 9">
    <name type="scientific">Azorhizobium caulinodans (strain ATCC 43989 / DSM 5975 / JCM 20966 / LMG 6465 / NBRC 14845 / NCIMB 13405 / ORS 571)</name>
    <dbReference type="NCBI Taxonomy" id="438753"/>
    <lineage>
        <taxon>Bacteria</taxon>
        <taxon>Pseudomonadati</taxon>
        <taxon>Pseudomonadota</taxon>
        <taxon>Alphaproteobacteria</taxon>
        <taxon>Hyphomicrobiales</taxon>
        <taxon>Xanthobacteraceae</taxon>
        <taxon>Azorhizobium</taxon>
    </lineage>
</organism>
<dbReference type="Proteomes" id="UP000000270">
    <property type="component" value="Chromosome"/>
</dbReference>
<dbReference type="Gene3D" id="3.90.55.10">
    <property type="entry name" value="Dimethylsulfoxide Reductase, domain 3"/>
    <property type="match status" value="1"/>
</dbReference>
<dbReference type="AlphaFoldDB" id="A8INR5"/>
<reference evidence="8 9" key="4">
    <citation type="journal article" date="2009" name="Appl. Environ. Microbiol.">
        <title>Comparative genome-wide transcriptional profiling of Azorhizobium caulinodans ORS571 grown under free-living and symbiotic conditions.</title>
        <authorList>
            <person name="Tsukada S."/>
            <person name="Aono T."/>
            <person name="Akiba N."/>
            <person name="Lee KB."/>
            <person name="Liu CT."/>
            <person name="Toyazaki H."/>
            <person name="Oyaizu H."/>
        </authorList>
    </citation>
    <scope>NUCLEOTIDE SEQUENCE [LARGE SCALE GENOMIC DNA]</scope>
    <source>
        <strain evidence="9">ATCC 43989 / DSM 5975 / JCM 20966 / LMG 6465 / NBRC 14845 / NCIMB 13405 / ORS 571</strain>
    </source>
</reference>
<evidence type="ECO:0000256" key="2">
    <source>
        <dbReference type="ARBA" id="ARBA00010312"/>
    </source>
</evidence>
<keyword evidence="5" id="KW-0560">Oxidoreductase</keyword>
<evidence type="ECO:0000256" key="5">
    <source>
        <dbReference type="ARBA" id="ARBA00023002"/>
    </source>
</evidence>
<dbReference type="Gene3D" id="2.40.40.20">
    <property type="match status" value="1"/>
</dbReference>
<gene>
    <name evidence="8" type="ordered locus">AZC_3780</name>
</gene>
<dbReference type="InterPro" id="IPR006656">
    <property type="entry name" value="Mopterin_OxRdtase"/>
</dbReference>
<dbReference type="GO" id="GO:0009061">
    <property type="term" value="P:anaerobic respiration"/>
    <property type="evidence" value="ECO:0007669"/>
    <property type="project" value="TreeGrafter"/>
</dbReference>
<dbReference type="PANTHER" id="PTHR43742">
    <property type="entry name" value="TRIMETHYLAMINE-N-OXIDE REDUCTASE"/>
    <property type="match status" value="1"/>
</dbReference>
<sequence>MTADERLHLFGSHFGTYEVEAGPDGRPRLLPFRHDPAPSPTGAAFLDLADHPLRVRHPMVRRGWLTAKGRPQGRGAERGRDDFVAVTWPEAARLVAGEIARVSGDYGNAAIFGGSYGWASAGRFHHAQSQLKRFLNLCGGFTSSVNTYSYGAAAVLLPHVIGREYQGATDTAPSWDQIAAHARLLISFGGFRLSNAQVEAGGTGQHRAEAALADVARAGCRIVVFSPTGADAPGLPGRVEHVPLRPGTDAAVLIAMAQVLLAEGRTDTEALARLTVGHEAFAAYLAGSPDGQPKTPEWAEGISGVPAATIRELARAYAQVPALVNLSWSLQRSRHGEQPYWAAIALAAMAGQVGRPGCGFAFGLTAVSSVGQPIRRLKGPAVTQGRNPVSSFIPVARITELLENPGGTLDYDGQRLALPNIRLVHWAGGNPFHHHQDLNRLAAAFRRPETVIVHESVWTATARHADIVLPASLPFERDDVAAASRDNWLIASRRVLATPPDVRSDHDMLALIARELGLDAAFTEGRSEEDWLRHLYAGYRDAHPELPDFDTFWARGYAGLDLGAPAPAPTTPLADFARDPDLHPLSTPSGRIEIGSSTIAAFGYDDCPGHPAWLEPEEWLGAPLAGTYPLHLLSPQPEHRLHSQLELAGPSQQAKVTGCEVLLLSPQDAAARGLAAGEQATVFNARGRALVAIGIDNRLSPGVAVLPTGGWYAPNEQGLDLGGNPNTLSSIRPTSRLAQGTAPNACLVEVVSR</sequence>
<dbReference type="InterPro" id="IPR006657">
    <property type="entry name" value="MoPterin_dinucl-bd_dom"/>
</dbReference>
<reference evidence="8 9" key="1">
    <citation type="journal article" date="2007" name="Appl. Environ. Microbiol.">
        <title>Rhizobial factors required for stem nodule maturation and maintenance in Sesbania rostrata-Azorhizobium caulinodans ORS571 symbiosis.</title>
        <authorList>
            <person name="Suzuki S."/>
            <person name="Aono T."/>
            <person name="Lee KB."/>
            <person name="Suzuki T."/>
            <person name="Liu CT."/>
            <person name="Miwa H."/>
            <person name="Wakao S."/>
            <person name="Iki T."/>
            <person name="Oyaizu H."/>
        </authorList>
    </citation>
    <scope>NUCLEOTIDE SEQUENCE [LARGE SCALE GENOMIC DNA]</scope>
    <source>
        <strain evidence="9">ATCC 43989 / DSM 5975 / JCM 20966 / LMG 6465 / NBRC 14845 / NCIMB 13405 / ORS 571</strain>
    </source>
</reference>
<evidence type="ECO:0000259" key="7">
    <source>
        <dbReference type="Pfam" id="PF01568"/>
    </source>
</evidence>
<name>A8INR5_AZOC5</name>
<dbReference type="STRING" id="438753.AZC_3780"/>
<reference evidence="8 9" key="6">
    <citation type="journal article" date="2011" name="Appl. Environ. Microbiol.">
        <title>Involvement of the azorhizobial chromosome partition gene (parA) in the onset of bacteroid differentiation during Sesbania rostrata stem nodule development.</title>
        <authorList>
            <person name="Liu CT."/>
            <person name="Lee KB."/>
            <person name="Wang YS."/>
            <person name="Peng MH."/>
            <person name="Lee KT."/>
            <person name="Suzuki S."/>
            <person name="Suzuki T."/>
            <person name="Oyaizu H."/>
        </authorList>
    </citation>
    <scope>NUCLEOTIDE SEQUENCE [LARGE SCALE GENOMIC DNA]</scope>
    <source>
        <strain evidence="9">ATCC 43989 / DSM 5975 / JCM 20966 / LMG 6465 / NBRC 14845 / NCIMB 13405 / ORS 571</strain>
    </source>
</reference>
<dbReference type="Pfam" id="PF00384">
    <property type="entry name" value="Molybdopterin"/>
    <property type="match status" value="1"/>
</dbReference>
<evidence type="ECO:0000256" key="3">
    <source>
        <dbReference type="ARBA" id="ARBA00022505"/>
    </source>
</evidence>
<evidence type="ECO:0000259" key="6">
    <source>
        <dbReference type="Pfam" id="PF00384"/>
    </source>
</evidence>
<dbReference type="GO" id="GO:0030151">
    <property type="term" value="F:molybdenum ion binding"/>
    <property type="evidence" value="ECO:0007669"/>
    <property type="project" value="TreeGrafter"/>
</dbReference>
<reference evidence="9" key="2">
    <citation type="submission" date="2007-04" db="EMBL/GenBank/DDBJ databases">
        <title>Complete genome sequence of the nitrogen-fixing bacterium Azorhizobium caulinodans ORS571.</title>
        <authorList>
            <person name="Lee K.B."/>
            <person name="Backer P.D."/>
            <person name="Aono T."/>
            <person name="Liu C.T."/>
            <person name="Suzuki S."/>
            <person name="Suzuki T."/>
            <person name="Kaneko T."/>
            <person name="Yamada M."/>
            <person name="Tabata S."/>
            <person name="Kupfer D.M."/>
            <person name="Najar F.Z."/>
            <person name="Wiley G.B."/>
            <person name="Roe B."/>
            <person name="Binnewies T."/>
            <person name="Ussery D."/>
            <person name="Vereecke D."/>
            <person name="Gevers D."/>
            <person name="Holsters M."/>
            <person name="Oyaizu H."/>
        </authorList>
    </citation>
    <scope>NUCLEOTIDE SEQUENCE [LARGE SCALE GENOMIC DNA]</scope>
    <source>
        <strain evidence="9">ATCC 43989 / DSM 5975 / JCM 20966 / LMG 6465 / NBRC 14845 / NCIMB 13405 / ORS 571</strain>
    </source>
</reference>
<evidence type="ECO:0000313" key="8">
    <source>
        <dbReference type="EMBL" id="BAF89778.1"/>
    </source>
</evidence>
<dbReference type="Gene3D" id="3.40.50.740">
    <property type="match status" value="1"/>
</dbReference>